<comment type="caution">
    <text evidence="2">The sequence shown here is derived from an EMBL/GenBank/DDBJ whole genome shotgun (WGS) entry which is preliminary data.</text>
</comment>
<sequence length="824" mass="87904">MNTTQKGRFTSRETDVAPLAGLTVIDFSATSPGAQVTQFLADGGADVICVEPPGGSPLRAQPGWPGLARGKRSIVLDLKDANDRAVADGLIAGADVLVSTWRPRTAERLGLDPVALERLNPRLVSASITGWGPSGPWADLKGYEGLVMAKLGTFHAKKAMVARPGPAFVSVPYAGWGAAQTALHGILAALLDRESTGRGQNVQADLVRGVTALDTWTWFTEMVSVRWPDAYQSVDAFDENMEPQASLIYPLLIAPTKDGHWLQFAQVEPRLLIAMLAEFGFSEILADPKWTGFPALETQELRTELWEAMIRKVGERTLAEWQQVLETNPDIMAEVFRGGADILGHPQLAYDGRVAVFEDRSIGKIRQPSTLVHCEEQPLCPPRRAPGVDEHGAELRGRADHDRNRAETAENAAAEEFPLSGITIVEFALQFAGPYGTTLLTDLGARVIKVESLEGDTIRRVAPFPEAGGAKVMQGKESICLDLSTDEGLRIAHSLVEKADVVLQSFRAGAVERAKIDAETLKAINPDLVYLNASGYGTSGPFGTRPAYAPSIGAAFGFALTDAPDAADAATGSLAEVKVAAARLNAATAVPTIQADGVAAMAVASAMLLGLLARKRGRPMGTLTTTMIASANHALLDRVIDYPGKPAPPTVDAGGYGFSALYRMYRAADGWVFLAAPQDSEWAALVAAMAAKVDLKLPHFATSVARHDNDASLADALAEAFARKPAAEWEQVLTRADVGCVEVTEIRPERHLQTNDAASAEYCTAAMSPIFDEHLRMGPTVRFSRSSTQAEGGCMAGDHTDSVLTELGFGEAAITDLRKRSVVG</sequence>
<dbReference type="Gene3D" id="3.40.50.10540">
    <property type="entry name" value="Crotonobetainyl-coa:carnitine coa-transferase, domain 1"/>
    <property type="match status" value="2"/>
</dbReference>
<dbReference type="InterPro" id="IPR044855">
    <property type="entry name" value="CoA-Trfase_III_dom3_sf"/>
</dbReference>
<feature type="region of interest" description="Disordered" evidence="1">
    <location>
        <begin position="382"/>
        <end position="404"/>
    </location>
</feature>
<organism evidence="2 3">
    <name type="scientific">Rhodococcus artemisiae</name>
    <dbReference type="NCBI Taxonomy" id="714159"/>
    <lineage>
        <taxon>Bacteria</taxon>
        <taxon>Bacillati</taxon>
        <taxon>Actinomycetota</taxon>
        <taxon>Actinomycetes</taxon>
        <taxon>Mycobacteriales</taxon>
        <taxon>Nocardiaceae</taxon>
        <taxon>Rhodococcus</taxon>
    </lineage>
</organism>
<dbReference type="InterPro" id="IPR050509">
    <property type="entry name" value="CoA-transferase_III"/>
</dbReference>
<proteinExistence type="predicted"/>
<dbReference type="EMBL" id="JAUTXY010000002">
    <property type="protein sequence ID" value="MEE2057243.1"/>
    <property type="molecule type" value="Genomic_DNA"/>
</dbReference>
<dbReference type="PANTHER" id="PTHR48228">
    <property type="entry name" value="SUCCINYL-COA--D-CITRAMALATE COA-TRANSFERASE"/>
    <property type="match status" value="1"/>
</dbReference>
<keyword evidence="2" id="KW-0808">Transferase</keyword>
<dbReference type="Pfam" id="PF02515">
    <property type="entry name" value="CoA_transf_3"/>
    <property type="match status" value="2"/>
</dbReference>
<dbReference type="InterPro" id="IPR023606">
    <property type="entry name" value="CoA-Trfase_III_dom_1_sf"/>
</dbReference>
<dbReference type="Proteomes" id="UP001336020">
    <property type="component" value="Unassembled WGS sequence"/>
</dbReference>
<feature type="compositionally biased region" description="Basic and acidic residues" evidence="1">
    <location>
        <begin position="386"/>
        <end position="404"/>
    </location>
</feature>
<dbReference type="RefSeq" id="WP_330132493.1">
    <property type="nucleotide sequence ID" value="NZ_JAUTXY010000002.1"/>
</dbReference>
<keyword evidence="3" id="KW-1185">Reference proteome</keyword>
<dbReference type="SUPFAM" id="SSF89796">
    <property type="entry name" value="CoA-transferase family III (CaiB/BaiF)"/>
    <property type="match status" value="2"/>
</dbReference>
<dbReference type="Gene3D" id="3.30.1540.10">
    <property type="entry name" value="formyl-coa transferase, domain 3"/>
    <property type="match status" value="2"/>
</dbReference>
<gene>
    <name evidence="2" type="ORF">Q7514_06845</name>
</gene>
<evidence type="ECO:0000313" key="2">
    <source>
        <dbReference type="EMBL" id="MEE2057243.1"/>
    </source>
</evidence>
<protein>
    <submittedName>
        <fullName evidence="2">CoA transferase</fullName>
    </submittedName>
</protein>
<dbReference type="GO" id="GO:0016740">
    <property type="term" value="F:transferase activity"/>
    <property type="evidence" value="ECO:0007669"/>
    <property type="project" value="UniProtKB-KW"/>
</dbReference>
<dbReference type="PANTHER" id="PTHR48228:SF4">
    <property type="entry name" value="BLR3030 PROTEIN"/>
    <property type="match status" value="1"/>
</dbReference>
<reference evidence="2 3" key="1">
    <citation type="submission" date="2023-07" db="EMBL/GenBank/DDBJ databases">
        <authorList>
            <person name="Girao M."/>
            <person name="Carvalho M.F."/>
        </authorList>
    </citation>
    <scope>NUCLEOTIDE SEQUENCE [LARGE SCALE GENOMIC DNA]</scope>
    <source>
        <strain evidence="2 3">YIM65754</strain>
    </source>
</reference>
<evidence type="ECO:0000313" key="3">
    <source>
        <dbReference type="Proteomes" id="UP001336020"/>
    </source>
</evidence>
<name>A0ABU7L6U4_9NOCA</name>
<accession>A0ABU7L6U4</accession>
<evidence type="ECO:0000256" key="1">
    <source>
        <dbReference type="SAM" id="MobiDB-lite"/>
    </source>
</evidence>
<dbReference type="InterPro" id="IPR003673">
    <property type="entry name" value="CoA-Trfase_fam_III"/>
</dbReference>